<evidence type="ECO:0000313" key="3">
    <source>
        <dbReference type="Proteomes" id="UP000237000"/>
    </source>
</evidence>
<dbReference type="InParanoid" id="A0A2P5FQ84"/>
<organism evidence="2 3">
    <name type="scientific">Trema orientale</name>
    <name type="common">Charcoal tree</name>
    <name type="synonym">Celtis orientalis</name>
    <dbReference type="NCBI Taxonomy" id="63057"/>
    <lineage>
        <taxon>Eukaryota</taxon>
        <taxon>Viridiplantae</taxon>
        <taxon>Streptophyta</taxon>
        <taxon>Embryophyta</taxon>
        <taxon>Tracheophyta</taxon>
        <taxon>Spermatophyta</taxon>
        <taxon>Magnoliopsida</taxon>
        <taxon>eudicotyledons</taxon>
        <taxon>Gunneridae</taxon>
        <taxon>Pentapetalae</taxon>
        <taxon>rosids</taxon>
        <taxon>fabids</taxon>
        <taxon>Rosales</taxon>
        <taxon>Cannabaceae</taxon>
        <taxon>Trema</taxon>
    </lineage>
</organism>
<evidence type="ECO:0000313" key="2">
    <source>
        <dbReference type="EMBL" id="PON99954.1"/>
    </source>
</evidence>
<dbReference type="Proteomes" id="UP000237000">
    <property type="component" value="Unassembled WGS sequence"/>
</dbReference>
<sequence>MKIFECPAYAHIDNRKLEPRSMKCIFLCYKAGVKGYKLWCPETRKIIMSRDIIFDESHLLRDLPIRDSSSKHQQKSNIQQGLLDLHHFETKRLAPADYPHRPHSWYHN</sequence>
<comment type="caution">
    <text evidence="2">The sequence shown here is derived from an EMBL/GenBank/DDBJ whole genome shotgun (WGS) entry which is preliminary data.</text>
</comment>
<feature type="domain" description="Retroviral polymerase SH3-like" evidence="1">
    <location>
        <begin position="6"/>
        <end position="58"/>
    </location>
</feature>
<gene>
    <name evidence="2" type="ORF">TorRG33x02_043720</name>
</gene>
<dbReference type="InterPro" id="IPR057670">
    <property type="entry name" value="SH3_retrovirus"/>
</dbReference>
<dbReference type="OrthoDB" id="6776856at2759"/>
<dbReference type="EMBL" id="JXTC01000016">
    <property type="protein sequence ID" value="PON99954.1"/>
    <property type="molecule type" value="Genomic_DNA"/>
</dbReference>
<dbReference type="STRING" id="63057.A0A2P5FQ84"/>
<reference evidence="3" key="1">
    <citation type="submission" date="2016-06" db="EMBL/GenBank/DDBJ databases">
        <title>Parallel loss of symbiosis genes in relatives of nitrogen-fixing non-legume Parasponia.</title>
        <authorList>
            <person name="Van Velzen R."/>
            <person name="Holmer R."/>
            <person name="Bu F."/>
            <person name="Rutten L."/>
            <person name="Van Zeijl A."/>
            <person name="Liu W."/>
            <person name="Santuari L."/>
            <person name="Cao Q."/>
            <person name="Sharma T."/>
            <person name="Shen D."/>
            <person name="Roswanjaya Y."/>
            <person name="Wardhani T."/>
            <person name="Kalhor M.S."/>
            <person name="Jansen J."/>
            <person name="Van den Hoogen J."/>
            <person name="Gungor B."/>
            <person name="Hartog M."/>
            <person name="Hontelez J."/>
            <person name="Verver J."/>
            <person name="Yang W.-C."/>
            <person name="Schijlen E."/>
            <person name="Repin R."/>
            <person name="Schilthuizen M."/>
            <person name="Schranz E."/>
            <person name="Heidstra R."/>
            <person name="Miyata K."/>
            <person name="Fedorova E."/>
            <person name="Kohlen W."/>
            <person name="Bisseling T."/>
            <person name="Smit S."/>
            <person name="Geurts R."/>
        </authorList>
    </citation>
    <scope>NUCLEOTIDE SEQUENCE [LARGE SCALE GENOMIC DNA]</scope>
    <source>
        <strain evidence="3">cv. RG33-2</strain>
    </source>
</reference>
<keyword evidence="3" id="KW-1185">Reference proteome</keyword>
<accession>A0A2P5FQ84</accession>
<protein>
    <recommendedName>
        <fullName evidence="1">Retroviral polymerase SH3-like domain-containing protein</fullName>
    </recommendedName>
</protein>
<proteinExistence type="predicted"/>
<name>A0A2P5FQ84_TREOI</name>
<dbReference type="Pfam" id="PF25597">
    <property type="entry name" value="SH3_retrovirus"/>
    <property type="match status" value="1"/>
</dbReference>
<dbReference type="AlphaFoldDB" id="A0A2P5FQ84"/>
<evidence type="ECO:0000259" key="1">
    <source>
        <dbReference type="Pfam" id="PF25597"/>
    </source>
</evidence>